<dbReference type="PANTHER" id="PTHR43009">
    <property type="entry name" value="HOMOGENTISATE SOLANESYLTRANSFERASE, CHLOROPLASTIC"/>
    <property type="match status" value="1"/>
</dbReference>
<feature type="transmembrane region" description="Helical" evidence="10">
    <location>
        <begin position="331"/>
        <end position="350"/>
    </location>
</feature>
<keyword evidence="6 10" id="KW-0812">Transmembrane</keyword>
<evidence type="ECO:0000256" key="6">
    <source>
        <dbReference type="ARBA" id="ARBA00022692"/>
    </source>
</evidence>
<evidence type="ECO:0000256" key="3">
    <source>
        <dbReference type="ARBA" id="ARBA00022528"/>
    </source>
</evidence>
<keyword evidence="4" id="KW-0934">Plastid</keyword>
<evidence type="ECO:0000256" key="8">
    <source>
        <dbReference type="ARBA" id="ARBA00022989"/>
    </source>
</evidence>
<evidence type="ECO:0000256" key="2">
    <source>
        <dbReference type="ARBA" id="ARBA00005985"/>
    </source>
</evidence>
<proteinExistence type="inferred from homology"/>
<feature type="transmembrane region" description="Helical" evidence="10">
    <location>
        <begin position="283"/>
        <end position="305"/>
    </location>
</feature>
<dbReference type="Proteomes" id="UP000291084">
    <property type="component" value="Chromosome 9"/>
</dbReference>
<keyword evidence="7" id="KW-0809">Transit peptide</keyword>
<keyword evidence="9 10" id="KW-0472">Membrane</keyword>
<keyword evidence="3" id="KW-0150">Chloroplast</keyword>
<organism evidence="11 12">
    <name type="scientific">Vigna angularis var. angularis</name>
    <dbReference type="NCBI Taxonomy" id="157739"/>
    <lineage>
        <taxon>Eukaryota</taxon>
        <taxon>Viridiplantae</taxon>
        <taxon>Streptophyta</taxon>
        <taxon>Embryophyta</taxon>
        <taxon>Tracheophyta</taxon>
        <taxon>Spermatophyta</taxon>
        <taxon>Magnoliopsida</taxon>
        <taxon>eudicotyledons</taxon>
        <taxon>Gunneridae</taxon>
        <taxon>Pentapetalae</taxon>
        <taxon>rosids</taxon>
        <taxon>fabids</taxon>
        <taxon>Fabales</taxon>
        <taxon>Fabaceae</taxon>
        <taxon>Papilionoideae</taxon>
        <taxon>50 kb inversion clade</taxon>
        <taxon>NPAAA clade</taxon>
        <taxon>indigoferoid/millettioid clade</taxon>
        <taxon>Phaseoleae</taxon>
        <taxon>Vigna</taxon>
    </lineage>
</organism>
<gene>
    <name evidence="11" type="primary">Vigan.09G071800</name>
    <name evidence="11" type="ORF">VIGAN_09071800</name>
</gene>
<feature type="transmembrane region" description="Helical" evidence="10">
    <location>
        <begin position="251"/>
        <end position="271"/>
    </location>
</feature>
<evidence type="ECO:0000256" key="7">
    <source>
        <dbReference type="ARBA" id="ARBA00022946"/>
    </source>
</evidence>
<sequence length="410" mass="46058">MASMSLRFSPNISSLTNGGNLWRSNHSNKNFSYGSSFAPKTSMHQRKNEIEYNLSKLQQPILKNQFKSVEGVSTNEENNKKYIPKAISKESFGSEESIASETKDIVGSVKRFLVALYWFVYPYTMFGRTLSTISASLLAVDKLSDISSPLFFIGVIQALLPFSLMDFYVNGVNQLYDYEIDKINKPFLPLPSGAFSLTTGVVITVSSAIMGFLASYMIGSWPLFWGLLSFFLIWSGYSIKGPFLRWKKNPLLAATCIYTTLALIFPISFFYHMKTFVLKRAVAFPKPLMFFVAFTSIYSLGIALFKDIPDIEGDKAFGIQSFSTRLGQKKVFWICVSILESAFGVAILAGLSSSHLWVKLVTGLGNAVLASILWNQAKFVDLSDKASIRSYYMLIWKLLYVAYFLTPLIR</sequence>
<dbReference type="GO" id="GO:0004659">
    <property type="term" value="F:prenyltransferase activity"/>
    <property type="evidence" value="ECO:0007669"/>
    <property type="project" value="InterPro"/>
</dbReference>
<comment type="similarity">
    <text evidence="2">Belongs to the UbiA prenyltransferase family.</text>
</comment>
<evidence type="ECO:0000256" key="4">
    <source>
        <dbReference type="ARBA" id="ARBA00022640"/>
    </source>
</evidence>
<evidence type="ECO:0000256" key="10">
    <source>
        <dbReference type="SAM" id="Phobius"/>
    </source>
</evidence>
<dbReference type="CDD" id="cd13960">
    <property type="entry name" value="PT_UbiA_HPT1"/>
    <property type="match status" value="1"/>
</dbReference>
<keyword evidence="5" id="KW-0808">Transferase</keyword>
<dbReference type="InterPro" id="IPR000537">
    <property type="entry name" value="UbiA_prenyltransferase"/>
</dbReference>
<dbReference type="PANTHER" id="PTHR43009:SF6">
    <property type="entry name" value="HOMOGENTISATE PHYTYLTRANSFERASE 1, CHLOROPLASTIC"/>
    <property type="match status" value="1"/>
</dbReference>
<dbReference type="Pfam" id="PF01040">
    <property type="entry name" value="UbiA"/>
    <property type="match status" value="1"/>
</dbReference>
<protein>
    <submittedName>
        <fullName evidence="11">Uncharacterized protein</fullName>
    </submittedName>
</protein>
<dbReference type="GO" id="GO:0031969">
    <property type="term" value="C:chloroplast membrane"/>
    <property type="evidence" value="ECO:0007669"/>
    <property type="project" value="UniProtKB-SubCell"/>
</dbReference>
<dbReference type="InterPro" id="IPR044502">
    <property type="entry name" value="AtHST-like"/>
</dbReference>
<evidence type="ECO:0000256" key="1">
    <source>
        <dbReference type="ARBA" id="ARBA00004508"/>
    </source>
</evidence>
<dbReference type="InterPro" id="IPR044878">
    <property type="entry name" value="UbiA_sf"/>
</dbReference>
<accession>A0A0S3SX47</accession>
<comment type="subcellular location">
    <subcellularLocation>
        <location evidence="1">Plastid</location>
        <location evidence="1">Chloroplast membrane</location>
        <topology evidence="1">Multi-pass membrane protein</topology>
    </subcellularLocation>
</comment>
<name>A0A0S3SX47_PHAAN</name>
<dbReference type="OrthoDB" id="1393842at2759"/>
<keyword evidence="8 10" id="KW-1133">Transmembrane helix</keyword>
<feature type="transmembrane region" description="Helical" evidence="10">
    <location>
        <begin position="356"/>
        <end position="374"/>
    </location>
</feature>
<feature type="transmembrane region" description="Helical" evidence="10">
    <location>
        <begin position="150"/>
        <end position="169"/>
    </location>
</feature>
<evidence type="ECO:0000256" key="9">
    <source>
        <dbReference type="ARBA" id="ARBA00023136"/>
    </source>
</evidence>
<feature type="transmembrane region" description="Helical" evidence="10">
    <location>
        <begin position="220"/>
        <end position="239"/>
    </location>
</feature>
<feature type="transmembrane region" description="Helical" evidence="10">
    <location>
        <begin position="386"/>
        <end position="405"/>
    </location>
</feature>
<reference evidence="11 12" key="1">
    <citation type="journal article" date="2015" name="Sci. Rep.">
        <title>The power of single molecule real-time sequencing technology in the de novo assembly of a eukaryotic genome.</title>
        <authorList>
            <person name="Sakai H."/>
            <person name="Naito K."/>
            <person name="Ogiso-Tanaka E."/>
            <person name="Takahashi Y."/>
            <person name="Iseki K."/>
            <person name="Muto C."/>
            <person name="Satou K."/>
            <person name="Teruya K."/>
            <person name="Shiroma A."/>
            <person name="Shimoji M."/>
            <person name="Hirano T."/>
            <person name="Itoh T."/>
            <person name="Kaga A."/>
            <person name="Tomooka N."/>
        </authorList>
    </citation>
    <scope>NUCLEOTIDE SEQUENCE [LARGE SCALE GENOMIC DNA]</scope>
    <source>
        <strain evidence="12">cv. Shumari</strain>
    </source>
</reference>
<evidence type="ECO:0000313" key="12">
    <source>
        <dbReference type="Proteomes" id="UP000291084"/>
    </source>
</evidence>
<dbReference type="EMBL" id="AP015042">
    <property type="protein sequence ID" value="BAT97314.1"/>
    <property type="molecule type" value="Genomic_DNA"/>
</dbReference>
<evidence type="ECO:0000256" key="5">
    <source>
        <dbReference type="ARBA" id="ARBA00022679"/>
    </source>
</evidence>
<dbReference type="Gene3D" id="1.10.357.140">
    <property type="entry name" value="UbiA prenyltransferase"/>
    <property type="match status" value="1"/>
</dbReference>
<keyword evidence="12" id="KW-1185">Reference proteome</keyword>
<feature type="transmembrane region" description="Helical" evidence="10">
    <location>
        <begin position="112"/>
        <end position="130"/>
    </location>
</feature>
<feature type="transmembrane region" description="Helical" evidence="10">
    <location>
        <begin position="190"/>
        <end position="214"/>
    </location>
</feature>
<evidence type="ECO:0000313" key="11">
    <source>
        <dbReference type="EMBL" id="BAT97314.1"/>
    </source>
</evidence>
<dbReference type="AlphaFoldDB" id="A0A0S3SX47"/>